<comment type="caution">
    <text evidence="5">The sequence shown here is derived from an EMBL/GenBank/DDBJ whole genome shotgun (WGS) entry which is preliminary data.</text>
</comment>
<gene>
    <name evidence="5" type="ORF">WAK64_17560</name>
</gene>
<dbReference type="PANTHER" id="PTHR43309">
    <property type="entry name" value="5-OXOPROLINASE SUBUNIT C"/>
    <property type="match status" value="1"/>
</dbReference>
<keyword evidence="3" id="KW-0067">ATP-binding</keyword>
<dbReference type="NCBIfam" id="TIGR00724">
    <property type="entry name" value="urea_amlyse_rel"/>
    <property type="match status" value="1"/>
</dbReference>
<dbReference type="PANTHER" id="PTHR43309:SF5">
    <property type="entry name" value="5-OXOPROLINASE SUBUNIT C"/>
    <property type="match status" value="1"/>
</dbReference>
<name>A0ABU8HHJ9_9BACI</name>
<proteinExistence type="predicted"/>
<evidence type="ECO:0000313" key="6">
    <source>
        <dbReference type="Proteomes" id="UP001312865"/>
    </source>
</evidence>
<protein>
    <submittedName>
        <fullName evidence="5">Biotin-dependent carboxyltransferase family protein</fullName>
    </submittedName>
</protein>
<feature type="domain" description="Carboxyltransferase" evidence="4">
    <location>
        <begin position="24"/>
        <end position="302"/>
    </location>
</feature>
<evidence type="ECO:0000313" key="5">
    <source>
        <dbReference type="EMBL" id="MEI5908859.1"/>
    </source>
</evidence>
<evidence type="ECO:0000256" key="1">
    <source>
        <dbReference type="ARBA" id="ARBA00022741"/>
    </source>
</evidence>
<keyword evidence="6" id="KW-1185">Reference proteome</keyword>
<dbReference type="Pfam" id="PF02626">
    <property type="entry name" value="CT_A_B"/>
    <property type="match status" value="1"/>
</dbReference>
<dbReference type="InterPro" id="IPR003778">
    <property type="entry name" value="CT_A_B"/>
</dbReference>
<keyword evidence="1" id="KW-0547">Nucleotide-binding</keyword>
<evidence type="ECO:0000256" key="3">
    <source>
        <dbReference type="ARBA" id="ARBA00022840"/>
    </source>
</evidence>
<dbReference type="SMART" id="SM00797">
    <property type="entry name" value="AHS2"/>
    <property type="match status" value="1"/>
</dbReference>
<dbReference type="RefSeq" id="WP_336588308.1">
    <property type="nucleotide sequence ID" value="NZ_JBBAXC010000017.1"/>
</dbReference>
<dbReference type="Gene3D" id="2.40.100.10">
    <property type="entry name" value="Cyclophilin-like"/>
    <property type="match status" value="1"/>
</dbReference>
<dbReference type="EMBL" id="JBBAXC010000017">
    <property type="protein sequence ID" value="MEI5908859.1"/>
    <property type="molecule type" value="Genomic_DNA"/>
</dbReference>
<dbReference type="InterPro" id="IPR029000">
    <property type="entry name" value="Cyclophilin-like_dom_sf"/>
</dbReference>
<accession>A0ABU8HHJ9</accession>
<dbReference type="InterPro" id="IPR052708">
    <property type="entry name" value="PxpC"/>
</dbReference>
<evidence type="ECO:0000256" key="2">
    <source>
        <dbReference type="ARBA" id="ARBA00022801"/>
    </source>
</evidence>
<organism evidence="5 6">
    <name type="scientific">Bacillus spongiae</name>
    <dbReference type="NCBI Taxonomy" id="2683610"/>
    <lineage>
        <taxon>Bacteria</taxon>
        <taxon>Bacillati</taxon>
        <taxon>Bacillota</taxon>
        <taxon>Bacilli</taxon>
        <taxon>Bacillales</taxon>
        <taxon>Bacillaceae</taxon>
        <taxon>Bacillus</taxon>
    </lineage>
</organism>
<reference evidence="5 6" key="1">
    <citation type="journal article" date="2018" name="J. Microbiol.">
        <title>Bacillus spongiae sp. nov., isolated from sponge of Jeju Island.</title>
        <authorList>
            <person name="Lee G.E."/>
            <person name="Im W.T."/>
            <person name="Park J.S."/>
        </authorList>
    </citation>
    <scope>NUCLEOTIDE SEQUENCE [LARGE SCALE GENOMIC DNA]</scope>
    <source>
        <strain evidence="5 6">135PIL107-10</strain>
    </source>
</reference>
<keyword evidence="2" id="KW-0378">Hydrolase</keyword>
<evidence type="ECO:0000259" key="4">
    <source>
        <dbReference type="SMART" id="SM00797"/>
    </source>
</evidence>
<sequence length="318" mass="35065">MSFYINKSGLFTTIQDLGRIGYRKYGVPKSGAMDEWACGLANIMLHNSTDCPCLEITLMGPVIDVLAPTQICVCGGNLSPKINLTPIENGKPYLVKKGDSISFGRVISGCRAYLAVKGGFTLSPILNSYSTYVPSAFGGLHGKPIQNGDTLPFTPIDEELFKRKISPALFKYLEADSIRILRGRHFDDFTKCSQNAFLSTPYQLSAKANRMGYRLNGEPVLTQMKKHYPTEGVTIGTIQVPPNGNPIILLSDAQTTGGYPKIAHVITGDLRILAQKKRRDTISFQEVTLEEALRIYQQLERIKRQIEAVMNINKGGLS</sequence>
<dbReference type="SUPFAM" id="SSF50891">
    <property type="entry name" value="Cyclophilin-like"/>
    <property type="match status" value="1"/>
</dbReference>
<dbReference type="Proteomes" id="UP001312865">
    <property type="component" value="Unassembled WGS sequence"/>
</dbReference>